<keyword evidence="4" id="KW-1185">Reference proteome</keyword>
<comment type="caution">
    <text evidence="3">The sequence shown here is derived from an EMBL/GenBank/DDBJ whole genome shotgun (WGS) entry which is preliminary data.</text>
</comment>
<dbReference type="AlphaFoldDB" id="A0A8X6ULI6"/>
<dbReference type="EMBL" id="BMAW01082351">
    <property type="protein sequence ID" value="GFU28831.1"/>
    <property type="molecule type" value="Genomic_DNA"/>
</dbReference>
<gene>
    <name evidence="3" type="primary">Pde11_0</name>
    <name evidence="3" type="ORF">NPIL_502131</name>
</gene>
<organism evidence="3 4">
    <name type="scientific">Nephila pilipes</name>
    <name type="common">Giant wood spider</name>
    <name type="synonym">Nephila maculata</name>
    <dbReference type="NCBI Taxonomy" id="299642"/>
    <lineage>
        <taxon>Eukaryota</taxon>
        <taxon>Metazoa</taxon>
        <taxon>Ecdysozoa</taxon>
        <taxon>Arthropoda</taxon>
        <taxon>Chelicerata</taxon>
        <taxon>Arachnida</taxon>
        <taxon>Araneae</taxon>
        <taxon>Araneomorphae</taxon>
        <taxon>Entelegynae</taxon>
        <taxon>Araneoidea</taxon>
        <taxon>Nephilidae</taxon>
        <taxon>Nephila</taxon>
    </lineage>
</organism>
<name>A0A8X6ULI6_NEPPI</name>
<dbReference type="Pfam" id="PF05380">
    <property type="entry name" value="Peptidase_A17"/>
    <property type="match status" value="1"/>
</dbReference>
<evidence type="ECO:0000256" key="1">
    <source>
        <dbReference type="SAM" id="MobiDB-lite"/>
    </source>
</evidence>
<dbReference type="Pfam" id="PF18701">
    <property type="entry name" value="DUF5641"/>
    <property type="match status" value="1"/>
</dbReference>
<evidence type="ECO:0000313" key="3">
    <source>
        <dbReference type="EMBL" id="GFU28831.1"/>
    </source>
</evidence>
<dbReference type="InterPro" id="IPR008042">
    <property type="entry name" value="Retrotrans_Pao"/>
</dbReference>
<protein>
    <submittedName>
        <fullName evidence="3">Dual 3',5'-cyclic-AMP and-GMP phosphodiesterase 11</fullName>
    </submittedName>
</protein>
<evidence type="ECO:0000313" key="4">
    <source>
        <dbReference type="Proteomes" id="UP000887013"/>
    </source>
</evidence>
<dbReference type="OrthoDB" id="6432187at2759"/>
<feature type="compositionally biased region" description="Basic and acidic residues" evidence="1">
    <location>
        <begin position="820"/>
        <end position="830"/>
    </location>
</feature>
<feature type="region of interest" description="Disordered" evidence="1">
    <location>
        <begin position="799"/>
        <end position="846"/>
    </location>
</feature>
<feature type="compositionally biased region" description="Polar residues" evidence="1">
    <location>
        <begin position="799"/>
        <end position="818"/>
    </location>
</feature>
<dbReference type="PANTHER" id="PTHR47331">
    <property type="entry name" value="PHD-TYPE DOMAIN-CONTAINING PROTEIN"/>
    <property type="match status" value="1"/>
</dbReference>
<evidence type="ECO:0000259" key="2">
    <source>
        <dbReference type="Pfam" id="PF18701"/>
    </source>
</evidence>
<dbReference type="InterPro" id="IPR040676">
    <property type="entry name" value="DUF5641"/>
</dbReference>
<reference evidence="3" key="1">
    <citation type="submission" date="2020-08" db="EMBL/GenBank/DDBJ databases">
        <title>Multicomponent nature underlies the extraordinary mechanical properties of spider dragline silk.</title>
        <authorList>
            <person name="Kono N."/>
            <person name="Nakamura H."/>
            <person name="Mori M."/>
            <person name="Yoshida Y."/>
            <person name="Ohtoshi R."/>
            <person name="Malay A.D."/>
            <person name="Moran D.A.P."/>
            <person name="Tomita M."/>
            <person name="Numata K."/>
            <person name="Arakawa K."/>
        </authorList>
    </citation>
    <scope>NUCLEOTIDE SEQUENCE</scope>
</reference>
<feature type="domain" description="DUF5641" evidence="2">
    <location>
        <begin position="688"/>
        <end position="780"/>
    </location>
</feature>
<sequence>MLYPVVESCLPTEILKAWDRHRLNREDKGDDPVVSKDKVLENLMIFLRHEVEGEEHRFLAETSFGDGMKRKESRKLPLRDEPTAATLIANTSVGRNQCIFCERAHASQDCQKISNLAYEDKKGQVMRKRCCLVCLKPGHMAKRCHSSVKCLICGRRHYALLCPDLRKDKISSKSRVVDEEQHSTETLLTNLPLERKIYLKTITVRLRHKNKEVCVRALMGDGSHRSYIGKSLVAELDLSPSGTEVLSQGLFGGGISPSMEHCRVVFGVASSPFLLNASIRHHLDSTEFQKESLQPTVQKLKRGFCVDNLTVSVENKEELLRFKEQTMQIMNAASFELRSWAHTGIKHLESQNVLGLKWDTETDELYCVHPEADLGISDTISKRKLLSIVNSIYDPIGFTSPATLLPKLLLQEALRNKLDWDEELPPDMQKRYQRWAKHLDLIERCRIPRKLFYGSFEKATLPIFTDASAHGQWWEGPKWLYEPPEFWPYAEITLLEEALVEIRKSVVVNLNINTKECLGSRFLYFSSYPRIVRVTAWILRFCRNIRVNSDKLTKELSYEEIQRAEEALIRLIQSEWPSDIREKYTQTIQFYEENKILKVRSRLILGEDPEDFVRPTVLPDHPIVRRLIDYIHQKLHHAGVQTSLSHLHERFWIPRGRRAIKPSDFIQDIKGTEVLDLDIVDAKHLRKRIRYLQNLRYQLRQRFQKEYLSELIRNPQLAPKRCNLSVGDIVLVGSDNVKRLNWPLGRVIEMFQGKDNIERVAKLRVSNGEIIRPIQRIYPLELSSSEIFEDVPAIVKNAPDTSSSAKQCSTSNGQSFQSEDLPKEQEETLKKTRLGRQIVPPKRLDL</sequence>
<proteinExistence type="predicted"/>
<accession>A0A8X6ULI6</accession>
<dbReference type="Proteomes" id="UP000887013">
    <property type="component" value="Unassembled WGS sequence"/>
</dbReference>